<sequence>MIGADDLADLYDPDEFGCMVQVIEEGLAARDVKGMLGAPAKSGRLYRSGIDPNAANMRVKPNQRHLQIALPDLPASVPGTKVIVEGVAYSIGNVEPLGRLRVLLTLVPFGDRGAPAGDRGKWQALNSPST</sequence>
<organism evidence="1">
    <name type="scientific">uncultured Caudovirales phage</name>
    <dbReference type="NCBI Taxonomy" id="2100421"/>
    <lineage>
        <taxon>Viruses</taxon>
        <taxon>Duplodnaviria</taxon>
        <taxon>Heunggongvirae</taxon>
        <taxon>Uroviricota</taxon>
        <taxon>Caudoviricetes</taxon>
        <taxon>Peduoviridae</taxon>
        <taxon>Maltschvirus</taxon>
        <taxon>Maltschvirus maltsch</taxon>
    </lineage>
</organism>
<evidence type="ECO:0000313" key="1">
    <source>
        <dbReference type="EMBL" id="ASN72755.1"/>
    </source>
</evidence>
<reference evidence="1" key="1">
    <citation type="submission" date="2017-06" db="EMBL/GenBank/DDBJ databases">
        <title>Novel phages from South African skin metaviromes.</title>
        <authorList>
            <person name="van Zyl L.J."/>
            <person name="Abrahams Y."/>
            <person name="Stander E.A."/>
            <person name="Kirby B.M."/>
            <person name="Clavaud C."/>
            <person name="Farcet C."/>
            <person name="Breton L."/>
            <person name="Trindade M.I."/>
        </authorList>
    </citation>
    <scope>NUCLEOTIDE SEQUENCE</scope>
</reference>
<proteinExistence type="predicted"/>
<gene>
    <name evidence="1" type="ORF">3S19_8</name>
</gene>
<protein>
    <submittedName>
        <fullName evidence="1">Uncharacterized protein</fullName>
    </submittedName>
</protein>
<name>A0A2H4JBX1_9CAUD</name>
<dbReference type="EMBL" id="MF417971">
    <property type="protein sequence ID" value="ASN72755.1"/>
    <property type="molecule type" value="Genomic_DNA"/>
</dbReference>
<accession>A0A2H4JBX1</accession>